<dbReference type="GO" id="GO:0046872">
    <property type="term" value="F:metal ion binding"/>
    <property type="evidence" value="ECO:0007669"/>
    <property type="project" value="UniProtKB-KW"/>
</dbReference>
<dbReference type="PANTHER" id="PTHR12395:SF9">
    <property type="entry name" value="DECAPPING AND EXORIBONUCLEASE PROTEIN"/>
    <property type="match status" value="1"/>
</dbReference>
<dbReference type="GO" id="GO:0000166">
    <property type="term" value="F:nucleotide binding"/>
    <property type="evidence" value="ECO:0007669"/>
    <property type="project" value="UniProtKB-KW"/>
</dbReference>
<keyword evidence="2" id="KW-0540">Nuclease</keyword>
<feature type="domain" description="RAI1-like" evidence="3">
    <location>
        <begin position="37"/>
        <end position="395"/>
    </location>
</feature>
<protein>
    <recommendedName>
        <fullName evidence="2">Decapping nuclease</fullName>
        <ecNumber evidence="2">3.6.1.-</ecNumber>
    </recommendedName>
</protein>
<dbReference type="GO" id="GO:0005634">
    <property type="term" value="C:nucleus"/>
    <property type="evidence" value="ECO:0007669"/>
    <property type="project" value="UniProtKB-SubCell"/>
</dbReference>
<comment type="subcellular location">
    <subcellularLocation>
        <location evidence="2">Nucleus</location>
    </subcellularLocation>
</comment>
<sequence length="406" mass="47972">MHKGKMDKFHDVKIEERFSTRLKTSSHLFERPFPNYRQPIELGRFSLNESRRFRHDSSQLRVFAPPIDWSRCALDLRDGYQNMINRDESKKEYLDDLLRWIKCNKHKFLSQTQSEPQQNTDEDQPLQNKAKLACESAVFSSLNTDFVCWRGLLTRLLCIPYENQDDILVAVIRFRGTYFMCEYETESNMQQTLKTTPKLKEMCAWGFKFEQYVTADRDRRVPDTKSPVNTNVAFCTVSRTRLASNSIVFGAEVDCEDLNCKKGNAYIELKTSRLIEAQRQHENFCKYKLIKWWAQSFLIGIPRVICGFRDDDGVVRRLQDYPVHEIPNIAKSALLKPWKPSVCFNFLDVFFEFVKSNITTDDERCVYMIQWQPHSDMSCQKLGDDPEFHFLPDWFIKWSDWDQPCA</sequence>
<accession>A0A0B6Y050</accession>
<dbReference type="EC" id="3.6.1.-" evidence="2"/>
<dbReference type="PANTHER" id="PTHR12395">
    <property type="entry name" value="DOM-3 RELATED"/>
    <property type="match status" value="1"/>
</dbReference>
<comment type="similarity">
    <text evidence="1 2">Belongs to the DXO/Dom3Z family.</text>
</comment>
<evidence type="ECO:0000313" key="4">
    <source>
        <dbReference type="EMBL" id="CEK48900.1"/>
    </source>
</evidence>
<keyword evidence="2" id="KW-0378">Hydrolase</keyword>
<keyword evidence="2" id="KW-0694">RNA-binding</keyword>
<gene>
    <name evidence="4" type="primary">ORF5574</name>
</gene>
<evidence type="ECO:0000256" key="2">
    <source>
        <dbReference type="RuleBase" id="RU367113"/>
    </source>
</evidence>
<dbReference type="GO" id="GO:0003723">
    <property type="term" value="F:RNA binding"/>
    <property type="evidence" value="ECO:0007669"/>
    <property type="project" value="UniProtKB-KW"/>
</dbReference>
<dbReference type="GO" id="GO:0110155">
    <property type="term" value="P:NAD-cap decapping"/>
    <property type="evidence" value="ECO:0007669"/>
    <property type="project" value="TreeGrafter"/>
</dbReference>
<comment type="cofactor">
    <cofactor evidence="2">
        <name>a divalent metal cation</name>
        <dbReference type="ChEBI" id="CHEBI:60240"/>
    </cofactor>
</comment>
<reference evidence="4" key="1">
    <citation type="submission" date="2014-12" db="EMBL/GenBank/DDBJ databases">
        <title>Insight into the proteome of Arion vulgaris.</title>
        <authorList>
            <person name="Aradska J."/>
            <person name="Bulat T."/>
            <person name="Smidak R."/>
            <person name="Sarate P."/>
            <person name="Gangsoo J."/>
            <person name="Sialana F."/>
            <person name="Bilban M."/>
            <person name="Lubec G."/>
        </authorList>
    </citation>
    <scope>NUCLEOTIDE SEQUENCE</scope>
    <source>
        <tissue evidence="4">Skin</tissue>
    </source>
</reference>
<keyword evidence="2" id="KW-0539">Nucleus</keyword>
<dbReference type="InterPro" id="IPR039039">
    <property type="entry name" value="RAI1-like_fam"/>
</dbReference>
<dbReference type="InterPro" id="IPR013961">
    <property type="entry name" value="RAI1"/>
</dbReference>
<dbReference type="GO" id="GO:0004518">
    <property type="term" value="F:nuclease activity"/>
    <property type="evidence" value="ECO:0007669"/>
    <property type="project" value="UniProtKB-KW"/>
</dbReference>
<proteinExistence type="inferred from homology"/>
<dbReference type="GO" id="GO:0000956">
    <property type="term" value="P:nuclear-transcribed mRNA catabolic process"/>
    <property type="evidence" value="ECO:0007669"/>
    <property type="project" value="TreeGrafter"/>
</dbReference>
<dbReference type="EMBL" id="HACG01002035">
    <property type="protein sequence ID" value="CEK48900.1"/>
    <property type="molecule type" value="Transcribed_RNA"/>
</dbReference>
<comment type="function">
    <text evidence="2">Decapping enzyme for NAD-capped RNAs: specifically hydrolyzes the nicotinamide adenine dinucleotide (NAD) cap from a subset of RNAs by removing the entire NAD moiety from the 5'-end of an NAD-capped RNA.</text>
</comment>
<organism evidence="4">
    <name type="scientific">Arion vulgaris</name>
    <dbReference type="NCBI Taxonomy" id="1028688"/>
    <lineage>
        <taxon>Eukaryota</taxon>
        <taxon>Metazoa</taxon>
        <taxon>Spiralia</taxon>
        <taxon>Lophotrochozoa</taxon>
        <taxon>Mollusca</taxon>
        <taxon>Gastropoda</taxon>
        <taxon>Heterobranchia</taxon>
        <taxon>Euthyneura</taxon>
        <taxon>Panpulmonata</taxon>
        <taxon>Eupulmonata</taxon>
        <taxon>Stylommatophora</taxon>
        <taxon>Helicina</taxon>
        <taxon>Arionoidea</taxon>
        <taxon>Arionidae</taxon>
        <taxon>Arion</taxon>
    </lineage>
</organism>
<keyword evidence="2" id="KW-0547">Nucleotide-binding</keyword>
<dbReference type="Pfam" id="PF08652">
    <property type="entry name" value="RAI1"/>
    <property type="match status" value="1"/>
</dbReference>
<dbReference type="AlphaFoldDB" id="A0A0B6Y050"/>
<dbReference type="GO" id="GO:0005829">
    <property type="term" value="C:cytosol"/>
    <property type="evidence" value="ECO:0007669"/>
    <property type="project" value="TreeGrafter"/>
</dbReference>
<evidence type="ECO:0000256" key="1">
    <source>
        <dbReference type="ARBA" id="ARBA00006562"/>
    </source>
</evidence>
<keyword evidence="2" id="KW-0479">Metal-binding</keyword>
<name>A0A0B6Y050_9EUPU</name>
<evidence type="ECO:0000259" key="3">
    <source>
        <dbReference type="Pfam" id="PF08652"/>
    </source>
</evidence>
<dbReference type="GO" id="GO:0034353">
    <property type="term" value="F:mRNA 5'-diphosphatase activity"/>
    <property type="evidence" value="ECO:0007669"/>
    <property type="project" value="TreeGrafter"/>
</dbReference>